<evidence type="ECO:0000313" key="1">
    <source>
        <dbReference type="EMBL" id="KAK3371269.1"/>
    </source>
</evidence>
<dbReference type="Proteomes" id="UP001287356">
    <property type="component" value="Unassembled WGS sequence"/>
</dbReference>
<accession>A0AAE0K7G1</accession>
<dbReference type="AlphaFoldDB" id="A0AAE0K7G1"/>
<dbReference type="EMBL" id="JAULSN010000005">
    <property type="protein sequence ID" value="KAK3371269.1"/>
    <property type="molecule type" value="Genomic_DNA"/>
</dbReference>
<organism evidence="1 2">
    <name type="scientific">Lasiosphaeria ovina</name>
    <dbReference type="NCBI Taxonomy" id="92902"/>
    <lineage>
        <taxon>Eukaryota</taxon>
        <taxon>Fungi</taxon>
        <taxon>Dikarya</taxon>
        <taxon>Ascomycota</taxon>
        <taxon>Pezizomycotina</taxon>
        <taxon>Sordariomycetes</taxon>
        <taxon>Sordariomycetidae</taxon>
        <taxon>Sordariales</taxon>
        <taxon>Lasiosphaeriaceae</taxon>
        <taxon>Lasiosphaeria</taxon>
    </lineage>
</organism>
<proteinExistence type="predicted"/>
<evidence type="ECO:0000313" key="2">
    <source>
        <dbReference type="Proteomes" id="UP001287356"/>
    </source>
</evidence>
<reference evidence="1" key="2">
    <citation type="submission" date="2023-06" db="EMBL/GenBank/DDBJ databases">
        <authorList>
            <consortium name="Lawrence Berkeley National Laboratory"/>
            <person name="Haridas S."/>
            <person name="Hensen N."/>
            <person name="Bonometti L."/>
            <person name="Westerberg I."/>
            <person name="Brannstrom I.O."/>
            <person name="Guillou S."/>
            <person name="Cros-Aarteil S."/>
            <person name="Calhoun S."/>
            <person name="Kuo A."/>
            <person name="Mondo S."/>
            <person name="Pangilinan J."/>
            <person name="Riley R."/>
            <person name="Labutti K."/>
            <person name="Andreopoulos B."/>
            <person name="Lipzen A."/>
            <person name="Chen C."/>
            <person name="Yanf M."/>
            <person name="Daum C."/>
            <person name="Ng V."/>
            <person name="Clum A."/>
            <person name="Steindorff A."/>
            <person name="Ohm R."/>
            <person name="Martin F."/>
            <person name="Silar P."/>
            <person name="Natvig D."/>
            <person name="Lalanne C."/>
            <person name="Gautier V."/>
            <person name="Ament-Velasquez S.L."/>
            <person name="Kruys A."/>
            <person name="Hutchinson M.I."/>
            <person name="Powell A.J."/>
            <person name="Barry K."/>
            <person name="Miller A.N."/>
            <person name="Grigoriev I.V."/>
            <person name="Debuchy R."/>
            <person name="Gladieux P."/>
            <person name="Thoren M.H."/>
            <person name="Johannesson H."/>
        </authorList>
    </citation>
    <scope>NUCLEOTIDE SEQUENCE</scope>
    <source>
        <strain evidence="1">CBS 958.72</strain>
    </source>
</reference>
<keyword evidence="2" id="KW-1185">Reference proteome</keyword>
<name>A0AAE0K7G1_9PEZI</name>
<sequence length="108" mass="12628">MSLPSTNQPALLVTLTCSALHARLVAVLWQRAKIPDDGDNVMPVKAVEHCYRWYRSSQQFDSMSDYFQVILLRVSFCCTIQTTLRISSLKHTKSKLETWKQRVEYRKY</sequence>
<gene>
    <name evidence="1" type="ORF">B0T24DRAFT_312889</name>
</gene>
<comment type="caution">
    <text evidence="1">The sequence shown here is derived from an EMBL/GenBank/DDBJ whole genome shotgun (WGS) entry which is preliminary data.</text>
</comment>
<reference evidence="1" key="1">
    <citation type="journal article" date="2023" name="Mol. Phylogenet. Evol.">
        <title>Genome-scale phylogeny and comparative genomics of the fungal order Sordariales.</title>
        <authorList>
            <person name="Hensen N."/>
            <person name="Bonometti L."/>
            <person name="Westerberg I."/>
            <person name="Brannstrom I.O."/>
            <person name="Guillou S."/>
            <person name="Cros-Aarteil S."/>
            <person name="Calhoun S."/>
            <person name="Haridas S."/>
            <person name="Kuo A."/>
            <person name="Mondo S."/>
            <person name="Pangilinan J."/>
            <person name="Riley R."/>
            <person name="LaButti K."/>
            <person name="Andreopoulos B."/>
            <person name="Lipzen A."/>
            <person name="Chen C."/>
            <person name="Yan M."/>
            <person name="Daum C."/>
            <person name="Ng V."/>
            <person name="Clum A."/>
            <person name="Steindorff A."/>
            <person name="Ohm R.A."/>
            <person name="Martin F."/>
            <person name="Silar P."/>
            <person name="Natvig D.O."/>
            <person name="Lalanne C."/>
            <person name="Gautier V."/>
            <person name="Ament-Velasquez S.L."/>
            <person name="Kruys A."/>
            <person name="Hutchinson M.I."/>
            <person name="Powell A.J."/>
            <person name="Barry K."/>
            <person name="Miller A.N."/>
            <person name="Grigoriev I.V."/>
            <person name="Debuchy R."/>
            <person name="Gladieux P."/>
            <person name="Hiltunen Thoren M."/>
            <person name="Johannesson H."/>
        </authorList>
    </citation>
    <scope>NUCLEOTIDE SEQUENCE</scope>
    <source>
        <strain evidence="1">CBS 958.72</strain>
    </source>
</reference>
<protein>
    <submittedName>
        <fullName evidence="1">Uncharacterized protein</fullName>
    </submittedName>
</protein>